<organism evidence="1 2">
    <name type="scientific">Fibrella aquatilis</name>
    <dbReference type="NCBI Taxonomy" id="2817059"/>
    <lineage>
        <taxon>Bacteria</taxon>
        <taxon>Pseudomonadati</taxon>
        <taxon>Bacteroidota</taxon>
        <taxon>Cytophagia</taxon>
        <taxon>Cytophagales</taxon>
        <taxon>Spirosomataceae</taxon>
        <taxon>Fibrella</taxon>
    </lineage>
</organism>
<name>A0A939G9I0_9BACT</name>
<keyword evidence="2" id="KW-1185">Reference proteome</keyword>
<gene>
    <name evidence="1" type="ORF">J2I48_16130</name>
</gene>
<dbReference type="AlphaFoldDB" id="A0A939G9I0"/>
<dbReference type="Proteomes" id="UP000664795">
    <property type="component" value="Unassembled WGS sequence"/>
</dbReference>
<evidence type="ECO:0000313" key="2">
    <source>
        <dbReference type="Proteomes" id="UP000664795"/>
    </source>
</evidence>
<protein>
    <submittedName>
        <fullName evidence="1">Uncharacterized protein</fullName>
    </submittedName>
</protein>
<proteinExistence type="predicted"/>
<dbReference type="RefSeq" id="WP_207336506.1">
    <property type="nucleotide sequence ID" value="NZ_JAFMYU010000013.1"/>
</dbReference>
<comment type="caution">
    <text evidence="1">The sequence shown here is derived from an EMBL/GenBank/DDBJ whole genome shotgun (WGS) entry which is preliminary data.</text>
</comment>
<dbReference type="EMBL" id="JAFMYU010000013">
    <property type="protein sequence ID" value="MBO0932541.1"/>
    <property type="molecule type" value="Genomic_DNA"/>
</dbReference>
<sequence>MKHLFIVVLAVVSCTVKKPDPTQQANAQTELVSKATMYMRTIKAAELKTGPGYSTPVISKAQKFIIPVPAFGAKGELLIYPEEQPKAGQPILDYKGNPIGERGIVFFNEKDQSWQAAPGDGQSVIIINEVTQKQAEKLYHRIYDLQLSLDELSITQLKQVLDYAKQELELKDMYNSTRSFIQEKMTPVSSGKRTPAGEDDVYGFKKRDDRDVNQAIYIPGAFLFEGPAASPQQFTRGGVIIEQNGTTRGIQPGIFMRTYTLADGSRITSVAENIKSQMAD</sequence>
<reference evidence="1 2" key="1">
    <citation type="submission" date="2021-03" db="EMBL/GenBank/DDBJ databases">
        <title>Fibrella sp. HMF5036 genome sequencing and assembly.</title>
        <authorList>
            <person name="Kang H."/>
            <person name="Kim H."/>
            <person name="Bae S."/>
            <person name="Joh K."/>
        </authorList>
    </citation>
    <scope>NUCLEOTIDE SEQUENCE [LARGE SCALE GENOMIC DNA]</scope>
    <source>
        <strain evidence="1 2">HMF5036</strain>
    </source>
</reference>
<accession>A0A939G9I0</accession>
<evidence type="ECO:0000313" key="1">
    <source>
        <dbReference type="EMBL" id="MBO0932541.1"/>
    </source>
</evidence>